<evidence type="ECO:0000313" key="2">
    <source>
        <dbReference type="EMBL" id="GHH15676.1"/>
    </source>
</evidence>
<name>A0ABQ3LHJ2_9SPHN</name>
<protein>
    <submittedName>
        <fullName evidence="2">Uncharacterized protein</fullName>
    </submittedName>
</protein>
<evidence type="ECO:0000256" key="1">
    <source>
        <dbReference type="SAM" id="MobiDB-lite"/>
    </source>
</evidence>
<reference evidence="3" key="1">
    <citation type="journal article" date="2019" name="Int. J. Syst. Evol. Microbiol.">
        <title>The Global Catalogue of Microorganisms (GCM) 10K type strain sequencing project: providing services to taxonomists for standard genome sequencing and annotation.</title>
        <authorList>
            <consortium name="The Broad Institute Genomics Platform"/>
            <consortium name="The Broad Institute Genome Sequencing Center for Infectious Disease"/>
            <person name="Wu L."/>
            <person name="Ma J."/>
        </authorList>
    </citation>
    <scope>NUCLEOTIDE SEQUENCE [LARGE SCALE GENOMIC DNA]</scope>
    <source>
        <strain evidence="3">CGMCC 1.8957</strain>
    </source>
</reference>
<evidence type="ECO:0000313" key="3">
    <source>
        <dbReference type="Proteomes" id="UP000652430"/>
    </source>
</evidence>
<organism evidence="2 3">
    <name type="scientific">Sphingomonas glacialis</name>
    <dbReference type="NCBI Taxonomy" id="658225"/>
    <lineage>
        <taxon>Bacteria</taxon>
        <taxon>Pseudomonadati</taxon>
        <taxon>Pseudomonadota</taxon>
        <taxon>Alphaproteobacteria</taxon>
        <taxon>Sphingomonadales</taxon>
        <taxon>Sphingomonadaceae</taxon>
        <taxon>Sphingomonas</taxon>
    </lineage>
</organism>
<gene>
    <name evidence="2" type="ORF">GCM10008023_18870</name>
</gene>
<accession>A0ABQ3LHJ2</accession>
<comment type="caution">
    <text evidence="2">The sequence shown here is derived from an EMBL/GenBank/DDBJ whole genome shotgun (WGS) entry which is preliminary data.</text>
</comment>
<feature type="compositionally biased region" description="Basic and acidic residues" evidence="1">
    <location>
        <begin position="31"/>
        <end position="41"/>
    </location>
</feature>
<keyword evidence="3" id="KW-1185">Reference proteome</keyword>
<dbReference type="EMBL" id="BNAQ01000002">
    <property type="protein sequence ID" value="GHH15676.1"/>
    <property type="molecule type" value="Genomic_DNA"/>
</dbReference>
<dbReference type="Proteomes" id="UP000652430">
    <property type="component" value="Unassembled WGS sequence"/>
</dbReference>
<feature type="region of interest" description="Disordered" evidence="1">
    <location>
        <begin position="1"/>
        <end position="41"/>
    </location>
</feature>
<sequence>MTRAIDAAATPLASERRAPGRPTHPQPLPFREGRRLAEPERDRSCVGGEAFGLRQRYCGRADGGEAFGS</sequence>
<proteinExistence type="predicted"/>